<keyword evidence="15" id="KW-1185">Reference proteome</keyword>
<dbReference type="NCBIfam" id="TIGR02397">
    <property type="entry name" value="dnaX_nterm"/>
    <property type="match status" value="1"/>
</dbReference>
<dbReference type="InterPro" id="IPR012763">
    <property type="entry name" value="DNA_pol_III_sug/sutau_N"/>
</dbReference>
<evidence type="ECO:0000256" key="1">
    <source>
        <dbReference type="ARBA" id="ARBA00006360"/>
    </source>
</evidence>
<dbReference type="CDD" id="cd00009">
    <property type="entry name" value="AAA"/>
    <property type="match status" value="1"/>
</dbReference>
<comment type="catalytic activity">
    <reaction evidence="10 11">
        <text>DNA(n) + a 2'-deoxyribonucleoside 5'-triphosphate = DNA(n+1) + diphosphate</text>
        <dbReference type="Rhea" id="RHEA:22508"/>
        <dbReference type="Rhea" id="RHEA-COMP:17339"/>
        <dbReference type="Rhea" id="RHEA-COMP:17340"/>
        <dbReference type="ChEBI" id="CHEBI:33019"/>
        <dbReference type="ChEBI" id="CHEBI:61560"/>
        <dbReference type="ChEBI" id="CHEBI:173112"/>
        <dbReference type="EC" id="2.7.7.7"/>
    </reaction>
</comment>
<keyword evidence="2 11" id="KW-0808">Transferase</keyword>
<feature type="domain" description="AAA+ ATPase" evidence="13">
    <location>
        <begin position="37"/>
        <end position="184"/>
    </location>
</feature>
<comment type="similarity">
    <text evidence="1 11">Belongs to the DnaX/STICHEL family.</text>
</comment>
<feature type="compositionally biased region" description="Low complexity" evidence="12">
    <location>
        <begin position="466"/>
        <end position="479"/>
    </location>
</feature>
<name>A0ABW8EVF8_9BURK</name>
<comment type="caution">
    <text evidence="14">The sequence shown here is derived from an EMBL/GenBank/DDBJ whole genome shotgun (WGS) entry which is preliminary data.</text>
</comment>
<keyword evidence="5" id="KW-0479">Metal-binding</keyword>
<dbReference type="Gene3D" id="1.10.8.60">
    <property type="match status" value="1"/>
</dbReference>
<dbReference type="Gene3D" id="3.30.300.150">
    <property type="entry name" value="DNA polymerase III, tau subunit, domain V"/>
    <property type="match status" value="1"/>
</dbReference>
<dbReference type="Pfam" id="PF13177">
    <property type="entry name" value="DNA_pol3_delta2"/>
    <property type="match status" value="1"/>
</dbReference>
<sequence length="679" mass="71730">MSYQVLARKYRPRSFDTLVGQEHVVRALTHALEQQRLHHAYLFTGTRGVGKTTLSRILAKSLNCVGPDGNGGITAAPCGVCEACVAIDAGRFVDYIEMDAASNRGVDEMAQLLEQAVYAPSNARFKVYMIDEVHMLTNHAFNSMLKTLEEPPEHIKFILATTDPQKIPVTVLSRCLQFNLKQMPPGHIIGHLDNILNQEGIEFDPPALRLLAQGASGSMRDALSLTDQAIAYAAGKVTLEAVQGMLGALDQSYLIRILDALAAQDGAALLGVADDMATRSLSYNAALQDLGTLLHQIALAQSVPAALADDLPNREDILRLSSQFSPEHVQLFYQIAVHGRNELGLAPDEYAGFSMTLLRMLAFRPVSASASSPVPTAGGAPAPRPAAARQAAPLVAPQAAVASAPVVRPAAAPAPAAPAPQPAPSAAPSSAREAALMAARASVGKNGKAPSAPRPAAPAPAPAPAVAPMASAAPEMPSSMPEPPPFDSMPPWEEDAMPAGFDAQKKTEYSSPPDVSAEAFAPQPPAAPAAPQRPAATPAQKQETVRIAAELGWDGHWPSLAASLPLRGVVHQMAFQSELVRCESLAGGNVCFHLRIPLETLRSSGSVEKLVAALSERFGRDVRVDTEIGAVADTANAVAEADRADRQRKAEQKMQNDPFVLSMMREFGASIVPGSIHPL</sequence>
<proteinExistence type="inferred from homology"/>
<keyword evidence="3 11" id="KW-0548">Nucleotidyltransferase</keyword>
<dbReference type="RefSeq" id="WP_402698993.1">
    <property type="nucleotide sequence ID" value="NZ_JBIUZV010000003.1"/>
</dbReference>
<evidence type="ECO:0000256" key="10">
    <source>
        <dbReference type="ARBA" id="ARBA00049244"/>
    </source>
</evidence>
<dbReference type="GO" id="GO:0003887">
    <property type="term" value="F:DNA-directed DNA polymerase activity"/>
    <property type="evidence" value="ECO:0007669"/>
    <property type="project" value="UniProtKB-EC"/>
</dbReference>
<dbReference type="InterPro" id="IPR021029">
    <property type="entry name" value="DNA_pol_III_tau_dom-5"/>
</dbReference>
<dbReference type="Pfam" id="PF22608">
    <property type="entry name" value="DNAX_ATPase_lid"/>
    <property type="match status" value="1"/>
</dbReference>
<dbReference type="InterPro" id="IPR003593">
    <property type="entry name" value="AAA+_ATPase"/>
</dbReference>
<dbReference type="CDD" id="cd18137">
    <property type="entry name" value="HLD_clamp_pol_III_gamma_tau"/>
    <property type="match status" value="1"/>
</dbReference>
<evidence type="ECO:0000313" key="14">
    <source>
        <dbReference type="EMBL" id="MFJ3045418.1"/>
    </source>
</evidence>
<evidence type="ECO:0000256" key="9">
    <source>
        <dbReference type="ARBA" id="ARBA00022932"/>
    </source>
</evidence>
<evidence type="ECO:0000256" key="3">
    <source>
        <dbReference type="ARBA" id="ARBA00022695"/>
    </source>
</evidence>
<dbReference type="Proteomes" id="UP001617427">
    <property type="component" value="Unassembled WGS sequence"/>
</dbReference>
<dbReference type="PANTHER" id="PTHR11669">
    <property type="entry name" value="REPLICATION FACTOR C / DNA POLYMERASE III GAMMA-TAU SUBUNIT"/>
    <property type="match status" value="1"/>
</dbReference>
<evidence type="ECO:0000256" key="7">
    <source>
        <dbReference type="ARBA" id="ARBA00022833"/>
    </source>
</evidence>
<dbReference type="InterPro" id="IPR038249">
    <property type="entry name" value="PolIII_tau_V_sf"/>
</dbReference>
<comment type="subunit">
    <text evidence="11">DNA polymerase III contains a core (composed of alpha, epsilon and theta chains) that associates with a tau subunit. This core dimerizes to form the POLIII' complex. PolIII' associates with the gamma complex (composed of gamma, delta, delta', psi and chi chains) and with the beta chain to form the complete DNA polymerase III complex.</text>
</comment>
<keyword evidence="4 11" id="KW-0235">DNA replication</keyword>
<feature type="compositionally biased region" description="Pro residues" evidence="12">
    <location>
        <begin position="415"/>
        <end position="425"/>
    </location>
</feature>
<evidence type="ECO:0000256" key="6">
    <source>
        <dbReference type="ARBA" id="ARBA00022741"/>
    </source>
</evidence>
<keyword evidence="9 11" id="KW-0239">DNA-directed DNA polymerase</keyword>
<evidence type="ECO:0000256" key="8">
    <source>
        <dbReference type="ARBA" id="ARBA00022840"/>
    </source>
</evidence>
<evidence type="ECO:0000256" key="5">
    <source>
        <dbReference type="ARBA" id="ARBA00022723"/>
    </source>
</evidence>
<dbReference type="EMBL" id="JBIUZV010000003">
    <property type="protein sequence ID" value="MFJ3045418.1"/>
    <property type="molecule type" value="Genomic_DNA"/>
</dbReference>
<dbReference type="NCBIfam" id="NF008975">
    <property type="entry name" value="PRK12323.1"/>
    <property type="match status" value="1"/>
</dbReference>
<dbReference type="Gene3D" id="1.20.272.10">
    <property type="match status" value="1"/>
</dbReference>
<keyword evidence="7" id="KW-0862">Zinc</keyword>
<protein>
    <recommendedName>
        <fullName evidence="11">DNA polymerase III subunit gamma/tau</fullName>
        <ecNumber evidence="11">2.7.7.7</ecNumber>
    </recommendedName>
</protein>
<evidence type="ECO:0000256" key="12">
    <source>
        <dbReference type="SAM" id="MobiDB-lite"/>
    </source>
</evidence>
<dbReference type="Pfam" id="PF12169">
    <property type="entry name" value="DNA_pol3_gamma3"/>
    <property type="match status" value="1"/>
</dbReference>
<evidence type="ECO:0000259" key="13">
    <source>
        <dbReference type="SMART" id="SM00382"/>
    </source>
</evidence>
<evidence type="ECO:0000256" key="11">
    <source>
        <dbReference type="RuleBase" id="RU364063"/>
    </source>
</evidence>
<dbReference type="SUPFAM" id="SSF52540">
    <property type="entry name" value="P-loop containing nucleoside triphosphate hydrolases"/>
    <property type="match status" value="1"/>
</dbReference>
<dbReference type="InterPro" id="IPR045085">
    <property type="entry name" value="HLD_clamp_pol_III_gamma_tau"/>
</dbReference>
<evidence type="ECO:0000256" key="4">
    <source>
        <dbReference type="ARBA" id="ARBA00022705"/>
    </source>
</evidence>
<accession>A0ABW8EVF8</accession>
<dbReference type="InterPro" id="IPR050238">
    <property type="entry name" value="DNA_Rep/Repair_Clamp_Loader"/>
</dbReference>
<dbReference type="SMART" id="SM00382">
    <property type="entry name" value="AAA"/>
    <property type="match status" value="1"/>
</dbReference>
<dbReference type="NCBIfam" id="NF005942">
    <property type="entry name" value="PRK07994.1"/>
    <property type="match status" value="1"/>
</dbReference>
<organism evidence="14 15">
    <name type="scientific">Herbaspirillum chlorophenolicum</name>
    <dbReference type="NCBI Taxonomy" id="211589"/>
    <lineage>
        <taxon>Bacteria</taxon>
        <taxon>Pseudomonadati</taxon>
        <taxon>Pseudomonadota</taxon>
        <taxon>Betaproteobacteria</taxon>
        <taxon>Burkholderiales</taxon>
        <taxon>Oxalobacteraceae</taxon>
        <taxon>Herbaspirillum</taxon>
    </lineage>
</organism>
<feature type="compositionally biased region" description="Pro residues" evidence="12">
    <location>
        <begin position="452"/>
        <end position="465"/>
    </location>
</feature>
<dbReference type="InterPro" id="IPR008921">
    <property type="entry name" value="DNA_pol3_clamp-load_cplx_C"/>
</dbReference>
<dbReference type="SUPFAM" id="SSF48019">
    <property type="entry name" value="post-AAA+ oligomerization domain-like"/>
    <property type="match status" value="1"/>
</dbReference>
<feature type="region of interest" description="Disordered" evidence="12">
    <location>
        <begin position="372"/>
        <end position="391"/>
    </location>
</feature>
<comment type="function">
    <text evidence="11">DNA polymerase III is a complex, multichain enzyme responsible for most of the replicative synthesis in bacteria. This DNA polymerase also exhibits 3' to 5' exonuclease activity.</text>
</comment>
<dbReference type="InterPro" id="IPR022754">
    <property type="entry name" value="DNA_pol_III_gamma-3"/>
</dbReference>
<feature type="region of interest" description="Disordered" evidence="12">
    <location>
        <begin position="412"/>
        <end position="542"/>
    </location>
</feature>
<feature type="compositionally biased region" description="Low complexity" evidence="12">
    <location>
        <begin position="529"/>
        <end position="540"/>
    </location>
</feature>
<dbReference type="InterPro" id="IPR027417">
    <property type="entry name" value="P-loop_NTPase"/>
</dbReference>
<keyword evidence="8 11" id="KW-0067">ATP-binding</keyword>
<evidence type="ECO:0000256" key="2">
    <source>
        <dbReference type="ARBA" id="ARBA00022679"/>
    </source>
</evidence>
<dbReference type="EC" id="2.7.7.7" evidence="11"/>
<feature type="compositionally biased region" description="Low complexity" evidence="12">
    <location>
        <begin position="426"/>
        <end position="442"/>
    </location>
</feature>
<evidence type="ECO:0000313" key="15">
    <source>
        <dbReference type="Proteomes" id="UP001617427"/>
    </source>
</evidence>
<reference evidence="14 15" key="1">
    <citation type="submission" date="2024-10" db="EMBL/GenBank/DDBJ databases">
        <title>The Natural Products Discovery Center: Release of the First 8490 Sequenced Strains for Exploring Actinobacteria Biosynthetic Diversity.</title>
        <authorList>
            <person name="Kalkreuter E."/>
            <person name="Kautsar S.A."/>
            <person name="Yang D."/>
            <person name="Bader C.D."/>
            <person name="Teijaro C.N."/>
            <person name="Fluegel L."/>
            <person name="Davis C.M."/>
            <person name="Simpson J.R."/>
            <person name="Lauterbach L."/>
            <person name="Steele A.D."/>
            <person name="Gui C."/>
            <person name="Meng S."/>
            <person name="Li G."/>
            <person name="Viehrig K."/>
            <person name="Ye F."/>
            <person name="Su P."/>
            <person name="Kiefer A.F."/>
            <person name="Nichols A."/>
            <person name="Cepeda A.J."/>
            <person name="Yan W."/>
            <person name="Fan B."/>
            <person name="Jiang Y."/>
            <person name="Adhikari A."/>
            <person name="Zheng C.-J."/>
            <person name="Schuster L."/>
            <person name="Cowan T.M."/>
            <person name="Smanski M.J."/>
            <person name="Chevrette M.G."/>
            <person name="De Carvalho L.P.S."/>
            <person name="Shen B."/>
        </authorList>
    </citation>
    <scope>NUCLEOTIDE SEQUENCE [LARGE SCALE GENOMIC DNA]</scope>
    <source>
        <strain evidence="14 15">NPDC087045</strain>
    </source>
</reference>
<keyword evidence="6 11" id="KW-0547">Nucleotide-binding</keyword>
<dbReference type="Pfam" id="PF12170">
    <property type="entry name" value="DNA_pol3_tau_5"/>
    <property type="match status" value="1"/>
</dbReference>
<gene>
    <name evidence="11" type="primary">dnaX</name>
    <name evidence="14" type="ORF">ACIPEN_06290</name>
</gene>
<dbReference type="PANTHER" id="PTHR11669:SF0">
    <property type="entry name" value="PROTEIN STICHEL-LIKE 2"/>
    <property type="match status" value="1"/>
</dbReference>
<dbReference type="Gene3D" id="3.40.50.300">
    <property type="entry name" value="P-loop containing nucleotide triphosphate hydrolases"/>
    <property type="match status" value="1"/>
</dbReference>